<comment type="caution">
    <text evidence="1">The sequence shown here is derived from an EMBL/GenBank/DDBJ whole genome shotgun (WGS) entry which is preliminary data.</text>
</comment>
<sequence>MVAVLVQQGFVRMLQCVMSDCACRLLEGRRSTNDAFAARFHKRRQGFCLPCRANSPFHRVCCAATVSRRDPRGASDERHLVQRMG</sequence>
<dbReference type="Proteomes" id="UP000294200">
    <property type="component" value="Unassembled WGS sequence"/>
</dbReference>
<proteinExistence type="predicted"/>
<gene>
    <name evidence="1" type="ORF">BZM27_39105</name>
</gene>
<keyword evidence="2" id="KW-1185">Reference proteome</keyword>
<dbReference type="AlphaFoldDB" id="A0A4R0XCW9"/>
<evidence type="ECO:0000313" key="2">
    <source>
        <dbReference type="Proteomes" id="UP000294200"/>
    </source>
</evidence>
<dbReference type="EMBL" id="MWML01000228">
    <property type="protein sequence ID" value="TCG04679.1"/>
    <property type="molecule type" value="Genomic_DNA"/>
</dbReference>
<protein>
    <submittedName>
        <fullName evidence="1">Uncharacterized protein</fullName>
    </submittedName>
</protein>
<organism evidence="1 2">
    <name type="scientific">Paraburkholderia steynii</name>
    <dbReference type="NCBI Taxonomy" id="1245441"/>
    <lineage>
        <taxon>Bacteria</taxon>
        <taxon>Pseudomonadati</taxon>
        <taxon>Pseudomonadota</taxon>
        <taxon>Betaproteobacteria</taxon>
        <taxon>Burkholderiales</taxon>
        <taxon>Burkholderiaceae</taxon>
        <taxon>Paraburkholderia</taxon>
    </lineage>
</organism>
<evidence type="ECO:0000313" key="1">
    <source>
        <dbReference type="EMBL" id="TCG04679.1"/>
    </source>
</evidence>
<accession>A0A4R0XCW9</accession>
<reference evidence="1 2" key="1">
    <citation type="submission" date="2017-02" db="EMBL/GenBank/DDBJ databases">
        <title>Paraburkholderia sophoroidis sp. nov. and Paraburkholderia steynii sp. nov. rhizobial symbionts of the fynbos legume Hypocalyptus sophoroides.</title>
        <authorList>
            <person name="Steenkamp E.T."/>
            <person name="Beukes C.W."/>
            <person name="Van Zyl E."/>
            <person name="Avontuur J."/>
            <person name="Chan W.Y."/>
            <person name="Hassen A."/>
            <person name="Palmer M."/>
            <person name="Mthombeni L."/>
            <person name="Phalane F."/>
            <person name="Sereme K."/>
            <person name="Venter S.N."/>
        </authorList>
    </citation>
    <scope>NUCLEOTIDE SEQUENCE [LARGE SCALE GENOMIC DNA]</scope>
    <source>
        <strain evidence="1 2">HC1.1ba</strain>
    </source>
</reference>
<name>A0A4R0XCW9_9BURK</name>